<evidence type="ECO:0000256" key="2">
    <source>
        <dbReference type="ARBA" id="ARBA00008485"/>
    </source>
</evidence>
<comment type="similarity">
    <text evidence="2">Belongs to the CDK2AP family.</text>
</comment>
<protein>
    <submittedName>
        <fullName evidence="6">Uncharacterized protein</fullName>
    </submittedName>
</protein>
<keyword evidence="4" id="KW-0539">Nucleus</keyword>
<keyword evidence="3" id="KW-0597">Phosphoprotein</keyword>
<proteinExistence type="inferred from homology"/>
<evidence type="ECO:0000313" key="6">
    <source>
        <dbReference type="EMBL" id="ULU03125.1"/>
    </source>
</evidence>
<gene>
    <name evidence="6" type="ORF">L3Y34_002600</name>
</gene>
<organism evidence="6 7">
    <name type="scientific">Caenorhabditis briggsae</name>
    <dbReference type="NCBI Taxonomy" id="6238"/>
    <lineage>
        <taxon>Eukaryota</taxon>
        <taxon>Metazoa</taxon>
        <taxon>Ecdysozoa</taxon>
        <taxon>Nematoda</taxon>
        <taxon>Chromadorea</taxon>
        <taxon>Rhabditida</taxon>
        <taxon>Rhabditina</taxon>
        <taxon>Rhabditomorpha</taxon>
        <taxon>Rhabditoidea</taxon>
        <taxon>Rhabditidae</taxon>
        <taxon>Peloderinae</taxon>
        <taxon>Caenorhabditis</taxon>
    </lineage>
</organism>
<evidence type="ECO:0000256" key="5">
    <source>
        <dbReference type="SAM" id="MobiDB-lite"/>
    </source>
</evidence>
<sequence length="110" mass="12196">MAGHDDMSIIMSAVGQQLQEGTPYYELLLKMIEEIGKDIRPTYTFNKSTNEKLKKHIHCAKMLIKACQTEAENDKKKADAAAEAARIQAALRKTDGPEGDEEAKKSESKA</sequence>
<dbReference type="PANTHER" id="PTHR22607">
    <property type="entry name" value="DELETED IN ORAL CANCER 1/CDK2-ASSOCIATED PROTEIN 1"/>
    <property type="match status" value="1"/>
</dbReference>
<dbReference type="AlphaFoldDB" id="A0AAE9IRP9"/>
<dbReference type="InterPro" id="IPR017266">
    <property type="entry name" value="DOC_1/2"/>
</dbReference>
<evidence type="ECO:0000256" key="3">
    <source>
        <dbReference type="ARBA" id="ARBA00022553"/>
    </source>
</evidence>
<feature type="compositionally biased region" description="Basic and acidic residues" evidence="5">
    <location>
        <begin position="92"/>
        <end position="110"/>
    </location>
</feature>
<dbReference type="EMBL" id="CP090893">
    <property type="protein sequence ID" value="ULU03125.1"/>
    <property type="molecule type" value="Genomic_DNA"/>
</dbReference>
<dbReference type="KEGG" id="cbr:CBG_24936"/>
<dbReference type="Pfam" id="PF09806">
    <property type="entry name" value="CDK2AP"/>
    <property type="match status" value="1"/>
</dbReference>
<feature type="region of interest" description="Disordered" evidence="5">
    <location>
        <begin position="88"/>
        <end position="110"/>
    </location>
</feature>
<dbReference type="GO" id="GO:0005634">
    <property type="term" value="C:nucleus"/>
    <property type="evidence" value="ECO:0007669"/>
    <property type="project" value="UniProtKB-SubCell"/>
</dbReference>
<name>A0AAE9IRP9_CAEBR</name>
<evidence type="ECO:0000313" key="7">
    <source>
        <dbReference type="Proteomes" id="UP000827892"/>
    </source>
</evidence>
<dbReference type="PANTHER" id="PTHR22607:SF3">
    <property type="entry name" value="CDK2-ASSOCIATED PROTEIN 1, ISOFORM B"/>
    <property type="match status" value="1"/>
</dbReference>
<accession>A0AAE9IRP9</accession>
<reference evidence="6 7" key="1">
    <citation type="submission" date="2022-05" db="EMBL/GenBank/DDBJ databases">
        <title>Chromosome-level reference genomes for two strains of Caenorhabditis briggsae: an improved platform for comparative genomics.</title>
        <authorList>
            <person name="Stevens L."/>
            <person name="Andersen E.C."/>
        </authorList>
    </citation>
    <scope>NUCLEOTIDE SEQUENCE [LARGE SCALE GENOMIC DNA]</scope>
    <source>
        <strain evidence="6">QX1410_ONT</strain>
        <tissue evidence="6">Whole-organism</tissue>
    </source>
</reference>
<evidence type="ECO:0000256" key="4">
    <source>
        <dbReference type="ARBA" id="ARBA00023242"/>
    </source>
</evidence>
<comment type="subcellular location">
    <subcellularLocation>
        <location evidence="1">Nucleus</location>
    </subcellularLocation>
</comment>
<dbReference type="OMA" id="RPTYTFN"/>
<dbReference type="Gene3D" id="6.10.140.1300">
    <property type="match status" value="1"/>
</dbReference>
<evidence type="ECO:0000256" key="1">
    <source>
        <dbReference type="ARBA" id="ARBA00004123"/>
    </source>
</evidence>
<dbReference type="Proteomes" id="UP000827892">
    <property type="component" value="Chromosome III"/>
</dbReference>